<organism evidence="2 3">
    <name type="scientific">Pedobacter cryoconitis</name>
    <dbReference type="NCBI Taxonomy" id="188932"/>
    <lineage>
        <taxon>Bacteria</taxon>
        <taxon>Pseudomonadati</taxon>
        <taxon>Bacteroidota</taxon>
        <taxon>Sphingobacteriia</taxon>
        <taxon>Sphingobacteriales</taxon>
        <taxon>Sphingobacteriaceae</taxon>
        <taxon>Pedobacter</taxon>
    </lineage>
</organism>
<evidence type="ECO:0000313" key="2">
    <source>
        <dbReference type="EMBL" id="AMP98958.1"/>
    </source>
</evidence>
<dbReference type="KEGG" id="pcm:AY601_2056"/>
<dbReference type="Proteomes" id="UP000071561">
    <property type="component" value="Chromosome"/>
</dbReference>
<gene>
    <name evidence="2" type="ORF">AY601_2056</name>
</gene>
<accession>A0A127VDF0</accession>
<dbReference type="EMBL" id="CP014504">
    <property type="protein sequence ID" value="AMP98958.1"/>
    <property type="molecule type" value="Genomic_DNA"/>
</dbReference>
<sequence>MIKSELSMKKLYVLKHLFLVVSLMLFLHSCKKDNVNVVVKDQPSTQSLVNIVKSSLEKQSVAGSPMISSLKSIGLTPDWSNVKTRINSKNKTVLAIPLEKTISSFSELNVIITNGIPNEVIKKYTVAEDKTILLEFYALNGNLLKTGRYNPATRKFLESKSLLNKVSLYENLKSGFRSNGNVLLLLSNNNVKMSSKDRAIAGINEPKKPTDTPDLGIPLDEVDIVTEGPKKPDVPDPLGPPSPDPNTVDSWPIEPINEAGGASETTDPANSFVDKIDDTKLKDCFKKVVENIKTIDKACFPNMVKVFAGTTPGYNWKMQDGYSGGNNGDTNSIYDKTSQSVTSTFDSNLFKGGSDLAIAKTILHESIYAYLVAYFAKDALSANITYSDLVTKWETSHDLNGIQHDVIVNRLIGSVASNLINYGKNQGYNLQDQFYYDLSWGGLQNTSAFKNFSPDVQKRILNVIKIEQSGIDTDGNQSKPKGNTSGGC</sequence>
<name>A0A127VDF0_9SPHI</name>
<proteinExistence type="predicted"/>
<dbReference type="AlphaFoldDB" id="A0A127VDF0"/>
<reference evidence="2 3" key="1">
    <citation type="submission" date="2016-03" db="EMBL/GenBank/DDBJ databases">
        <title>Complete genome sequence of Pedobacter cryoconitis PAMC 27485.</title>
        <authorList>
            <person name="Lee J."/>
            <person name="Kim O.-S."/>
        </authorList>
    </citation>
    <scope>NUCLEOTIDE SEQUENCE [LARGE SCALE GENOMIC DNA]</scope>
    <source>
        <strain evidence="2 3">PAMC 27485</strain>
    </source>
</reference>
<evidence type="ECO:0000313" key="3">
    <source>
        <dbReference type="Proteomes" id="UP000071561"/>
    </source>
</evidence>
<evidence type="ECO:0000256" key="1">
    <source>
        <dbReference type="SAM" id="MobiDB-lite"/>
    </source>
</evidence>
<feature type="compositionally biased region" description="Pro residues" evidence="1">
    <location>
        <begin position="235"/>
        <end position="244"/>
    </location>
</feature>
<protein>
    <submittedName>
        <fullName evidence="2">Uncharacterized protein</fullName>
    </submittedName>
</protein>
<feature type="region of interest" description="Disordered" evidence="1">
    <location>
        <begin position="225"/>
        <end position="249"/>
    </location>
</feature>
<keyword evidence="3" id="KW-1185">Reference proteome</keyword>
<dbReference type="PATRIC" id="fig|188932.3.peg.2155"/>